<reference evidence="2" key="2">
    <citation type="submission" date="2020-05" db="UniProtKB">
        <authorList>
            <consortium name="EnsemblMetazoa"/>
        </authorList>
    </citation>
    <scope>IDENTIFICATION</scope>
    <source>
        <strain evidence="2">Epiroticus2</strain>
    </source>
</reference>
<feature type="domain" description="DUF4806" evidence="1">
    <location>
        <begin position="189"/>
        <end position="266"/>
    </location>
</feature>
<organism evidence="2 3">
    <name type="scientific">Anopheles epiroticus</name>
    <dbReference type="NCBI Taxonomy" id="199890"/>
    <lineage>
        <taxon>Eukaryota</taxon>
        <taxon>Metazoa</taxon>
        <taxon>Ecdysozoa</taxon>
        <taxon>Arthropoda</taxon>
        <taxon>Hexapoda</taxon>
        <taxon>Insecta</taxon>
        <taxon>Pterygota</taxon>
        <taxon>Neoptera</taxon>
        <taxon>Endopterygota</taxon>
        <taxon>Diptera</taxon>
        <taxon>Nematocera</taxon>
        <taxon>Culicoidea</taxon>
        <taxon>Culicidae</taxon>
        <taxon>Anophelinae</taxon>
        <taxon>Anopheles</taxon>
    </lineage>
</organism>
<accession>A0A182P5B1</accession>
<evidence type="ECO:0000313" key="3">
    <source>
        <dbReference type="Proteomes" id="UP000075885"/>
    </source>
</evidence>
<reference evidence="3" key="1">
    <citation type="submission" date="2013-03" db="EMBL/GenBank/DDBJ databases">
        <title>The Genome Sequence of Anopheles epiroticus epiroticus2.</title>
        <authorList>
            <consortium name="The Broad Institute Genomics Platform"/>
            <person name="Neafsey D.E."/>
            <person name="Howell P."/>
            <person name="Walker B."/>
            <person name="Young S.K."/>
            <person name="Zeng Q."/>
            <person name="Gargeya S."/>
            <person name="Fitzgerald M."/>
            <person name="Haas B."/>
            <person name="Abouelleil A."/>
            <person name="Allen A.W."/>
            <person name="Alvarado L."/>
            <person name="Arachchi H.M."/>
            <person name="Berlin A.M."/>
            <person name="Chapman S.B."/>
            <person name="Gainer-Dewar J."/>
            <person name="Goldberg J."/>
            <person name="Griggs A."/>
            <person name="Gujja S."/>
            <person name="Hansen M."/>
            <person name="Howarth C."/>
            <person name="Imamovic A."/>
            <person name="Ireland A."/>
            <person name="Larimer J."/>
            <person name="McCowan C."/>
            <person name="Murphy C."/>
            <person name="Pearson M."/>
            <person name="Poon T.W."/>
            <person name="Priest M."/>
            <person name="Roberts A."/>
            <person name="Saif S."/>
            <person name="Shea T."/>
            <person name="Sisk P."/>
            <person name="Sykes S."/>
            <person name="Wortman J."/>
            <person name="Nusbaum C."/>
            <person name="Birren B."/>
        </authorList>
    </citation>
    <scope>NUCLEOTIDE SEQUENCE [LARGE SCALE GENOMIC DNA]</scope>
    <source>
        <strain evidence="3">Epiroticus2</strain>
    </source>
</reference>
<dbReference type="EnsemblMetazoa" id="AEPI002101-RA">
    <property type="protein sequence ID" value="AEPI002101-PA"/>
    <property type="gene ID" value="AEPI002101"/>
</dbReference>
<evidence type="ECO:0000259" key="1">
    <source>
        <dbReference type="Pfam" id="PF16064"/>
    </source>
</evidence>
<dbReference type="InterPro" id="IPR032071">
    <property type="entry name" value="DUF4806"/>
</dbReference>
<dbReference type="Proteomes" id="UP000075885">
    <property type="component" value="Unassembled WGS sequence"/>
</dbReference>
<dbReference type="VEuPathDB" id="VectorBase:AEPI002101"/>
<dbReference type="Pfam" id="PF16064">
    <property type="entry name" value="DUF4806"/>
    <property type="match status" value="1"/>
</dbReference>
<evidence type="ECO:0000313" key="2">
    <source>
        <dbReference type="EnsemblMetazoa" id="AEPI002101-PA"/>
    </source>
</evidence>
<keyword evidence="3" id="KW-1185">Reference proteome</keyword>
<protein>
    <submittedName>
        <fullName evidence="2">DUF4806 domain-containing protein</fullName>
    </submittedName>
</protein>
<proteinExistence type="predicted"/>
<dbReference type="AlphaFoldDB" id="A0A182P5B1"/>
<dbReference type="STRING" id="199890.A0A182P5B1"/>
<sequence>MPYILVEMKNPVGSKELLAAPSSWIQKRATGTAYVCWPYARSIRKLSALFEDEYSIPLEVWEKYDCEILCGNIPSLSLADEMIETLENQYEQNEPTISTQDNDPLGDVKPCPQMLNLMYELKSLIESNQQELREKLKEGFGKVEHSVQSMKRKCRESNAIQYEMGRADARAYQGDPPDPPNQFKVDSMKQMEELEQFEKQLEDDEYRSKVCQWIDASIGQIRDSEHRMHTLLDLLIDRKFFTGFSWTGGGRDKRPMNVYKNLLNLFEYAGTNSVYRADHVSVEKFMRKKLHNSSTRVKAK</sequence>
<name>A0A182P5B1_9DIPT</name>